<name>A0A0U1L005_9FIRM</name>
<dbReference type="RefSeq" id="WP_021167814.1">
    <property type="nucleotide sequence ID" value="NZ_CTRP01000012.1"/>
</dbReference>
<protein>
    <submittedName>
        <fullName evidence="9">RND efflux system, membrane fusion protein CmeA</fullName>
    </submittedName>
</protein>
<evidence type="ECO:0000259" key="6">
    <source>
        <dbReference type="Pfam" id="PF25917"/>
    </source>
</evidence>
<dbReference type="InterPro" id="IPR058626">
    <property type="entry name" value="MdtA-like_b-barrel"/>
</dbReference>
<dbReference type="Pfam" id="PF25944">
    <property type="entry name" value="Beta-barrel_RND"/>
    <property type="match status" value="1"/>
</dbReference>
<evidence type="ECO:0000256" key="2">
    <source>
        <dbReference type="ARBA" id="ARBA00009477"/>
    </source>
</evidence>
<evidence type="ECO:0000313" key="9">
    <source>
        <dbReference type="EMBL" id="CQR72997.1"/>
    </source>
</evidence>
<dbReference type="GO" id="GO:0046677">
    <property type="term" value="P:response to antibiotic"/>
    <property type="evidence" value="ECO:0007669"/>
    <property type="project" value="TreeGrafter"/>
</dbReference>
<dbReference type="GO" id="GO:0005886">
    <property type="term" value="C:plasma membrane"/>
    <property type="evidence" value="ECO:0007669"/>
    <property type="project" value="TreeGrafter"/>
</dbReference>
<comment type="similarity">
    <text evidence="2">Belongs to the membrane fusion protein (MFP) (TC 8.A.1) family.</text>
</comment>
<proteinExistence type="inferred from homology"/>
<evidence type="ECO:0000256" key="1">
    <source>
        <dbReference type="ARBA" id="ARBA00004196"/>
    </source>
</evidence>
<dbReference type="AlphaFoldDB" id="A0A0U1L005"/>
<reference evidence="10" key="1">
    <citation type="submission" date="2015-03" db="EMBL/GenBank/DDBJ databases">
        <authorList>
            <person name="Nijsse Bart"/>
        </authorList>
    </citation>
    <scope>NUCLEOTIDE SEQUENCE [LARGE SCALE GENOMIC DNA]</scope>
</reference>
<evidence type="ECO:0000256" key="4">
    <source>
        <dbReference type="SAM" id="SignalP"/>
    </source>
</evidence>
<keyword evidence="3" id="KW-0175">Coiled coil</keyword>
<dbReference type="Gene3D" id="2.40.420.20">
    <property type="match status" value="1"/>
</dbReference>
<keyword evidence="4" id="KW-0732">Signal</keyword>
<comment type="subcellular location">
    <subcellularLocation>
        <location evidence="1">Cell envelope</location>
    </subcellularLocation>
</comment>
<dbReference type="Pfam" id="PF25917">
    <property type="entry name" value="BSH_RND"/>
    <property type="match status" value="1"/>
</dbReference>
<gene>
    <name evidence="9" type="ORF">SpAn4DRAFT_2229</name>
</gene>
<feature type="chain" id="PRO_5039573837" evidence="4">
    <location>
        <begin position="25"/>
        <end position="378"/>
    </location>
</feature>
<dbReference type="InterPro" id="IPR006143">
    <property type="entry name" value="RND_pump_MFP"/>
</dbReference>
<sequence length="378" mass="40299">MVNKKSILCLAVVFLIVAAGCSKQQAPRQHKEVAVKAMQVIQQDTPVTYEFVGEIVAKDEIQIKAQVTGNISRKLFNGGDTVQAGQPLFEIDRRKYAAAVADSQAQVAQAQASLSNIQRDVVRYQNLADQGGIAIQTLDTSKSQAEQAAAQVNAYQAKLDQAQNDLSDTVVVSPVNGRIGVGELSVGGYVQAGSTVMATVSTVDPVQVRFSMSENEYLKFAQMGNAPDAWGQNLKLILSNGSEYPIAGHLEQIDRGMANQTGTLAMKASFGNPQQLLVPGMFARIVAVGETRQGALLIPQRAIQELLGKTFVTVAGANNEAVTKQVKLGPKVDNLQIVEEGLTNQDIVVVEGFAKTQPGTPLTITMIGLNDLIIPGAK</sequence>
<dbReference type="Gene3D" id="1.10.287.470">
    <property type="entry name" value="Helix hairpin bin"/>
    <property type="match status" value="1"/>
</dbReference>
<dbReference type="Proteomes" id="UP000049855">
    <property type="component" value="Unassembled WGS sequence"/>
</dbReference>
<accession>A0A0U1L005</accession>
<dbReference type="InterPro" id="IPR058627">
    <property type="entry name" value="MdtA-like_C"/>
</dbReference>
<feature type="signal peptide" evidence="4">
    <location>
        <begin position="1"/>
        <end position="24"/>
    </location>
</feature>
<dbReference type="SUPFAM" id="SSF111369">
    <property type="entry name" value="HlyD-like secretion proteins"/>
    <property type="match status" value="1"/>
</dbReference>
<dbReference type="GO" id="GO:0022857">
    <property type="term" value="F:transmembrane transporter activity"/>
    <property type="evidence" value="ECO:0007669"/>
    <property type="project" value="InterPro"/>
</dbReference>
<evidence type="ECO:0000259" key="5">
    <source>
        <dbReference type="Pfam" id="PF25876"/>
    </source>
</evidence>
<dbReference type="Gene3D" id="2.40.30.170">
    <property type="match status" value="1"/>
</dbReference>
<evidence type="ECO:0000259" key="8">
    <source>
        <dbReference type="Pfam" id="PF25967"/>
    </source>
</evidence>
<evidence type="ECO:0000256" key="3">
    <source>
        <dbReference type="SAM" id="Coils"/>
    </source>
</evidence>
<dbReference type="EMBL" id="CTRP01000012">
    <property type="protein sequence ID" value="CQR72997.1"/>
    <property type="molecule type" value="Genomic_DNA"/>
</dbReference>
<dbReference type="Pfam" id="PF25967">
    <property type="entry name" value="RND-MFP_C"/>
    <property type="match status" value="1"/>
</dbReference>
<dbReference type="InterPro" id="IPR058625">
    <property type="entry name" value="MdtA-like_BSH"/>
</dbReference>
<feature type="coiled-coil region" evidence="3">
    <location>
        <begin position="100"/>
        <end position="165"/>
    </location>
</feature>
<feature type="domain" description="Multidrug resistance protein MdtA-like alpha-helical hairpin" evidence="5">
    <location>
        <begin position="101"/>
        <end position="167"/>
    </location>
</feature>
<dbReference type="NCBIfam" id="TIGR01730">
    <property type="entry name" value="RND_mfp"/>
    <property type="match status" value="1"/>
</dbReference>
<dbReference type="Pfam" id="PF25876">
    <property type="entry name" value="HH_MFP_RND"/>
    <property type="match status" value="1"/>
</dbReference>
<keyword evidence="10" id="KW-1185">Reference proteome</keyword>
<feature type="domain" description="Multidrug resistance protein MdtA-like C-terminal permuted SH3" evidence="8">
    <location>
        <begin position="295"/>
        <end position="353"/>
    </location>
</feature>
<dbReference type="PANTHER" id="PTHR30158">
    <property type="entry name" value="ACRA/E-RELATED COMPONENT OF DRUG EFFLUX TRANSPORTER"/>
    <property type="match status" value="1"/>
</dbReference>
<feature type="domain" description="Multidrug resistance protein MdtA-like beta-barrel" evidence="7">
    <location>
        <begin position="205"/>
        <end position="285"/>
    </location>
</feature>
<dbReference type="Gene3D" id="2.40.50.100">
    <property type="match status" value="1"/>
</dbReference>
<organism evidence="9 10">
    <name type="scientific">Sporomusa ovata</name>
    <dbReference type="NCBI Taxonomy" id="2378"/>
    <lineage>
        <taxon>Bacteria</taxon>
        <taxon>Bacillati</taxon>
        <taxon>Bacillota</taxon>
        <taxon>Negativicutes</taxon>
        <taxon>Selenomonadales</taxon>
        <taxon>Sporomusaceae</taxon>
        <taxon>Sporomusa</taxon>
    </lineage>
</organism>
<feature type="domain" description="Multidrug resistance protein MdtA-like barrel-sandwich hybrid" evidence="6">
    <location>
        <begin position="61"/>
        <end position="199"/>
    </location>
</feature>
<dbReference type="GO" id="GO:0030313">
    <property type="term" value="C:cell envelope"/>
    <property type="evidence" value="ECO:0007669"/>
    <property type="project" value="UniProtKB-SubCell"/>
</dbReference>
<evidence type="ECO:0000259" key="7">
    <source>
        <dbReference type="Pfam" id="PF25944"/>
    </source>
</evidence>
<dbReference type="PROSITE" id="PS51257">
    <property type="entry name" value="PROKAR_LIPOPROTEIN"/>
    <property type="match status" value="1"/>
</dbReference>
<evidence type="ECO:0000313" key="10">
    <source>
        <dbReference type="Proteomes" id="UP000049855"/>
    </source>
</evidence>
<dbReference type="InterPro" id="IPR058624">
    <property type="entry name" value="MdtA-like_HH"/>
</dbReference>